<feature type="signal peptide" evidence="5">
    <location>
        <begin position="1"/>
        <end position="26"/>
    </location>
</feature>
<dbReference type="InterPro" id="IPR008972">
    <property type="entry name" value="Cupredoxin"/>
</dbReference>
<keyword evidence="3" id="KW-0186">Copper</keyword>
<dbReference type="Pfam" id="PF07732">
    <property type="entry name" value="Cu-oxidase_3"/>
    <property type="match status" value="1"/>
</dbReference>
<name>A0ABV7VD18_9PROT</name>
<keyword evidence="1" id="KW-0479">Metal-binding</keyword>
<feature type="domain" description="Plastocyanin-like" evidence="7">
    <location>
        <begin position="463"/>
        <end position="583"/>
    </location>
</feature>
<dbReference type="Proteomes" id="UP001595711">
    <property type="component" value="Unassembled WGS sequence"/>
</dbReference>
<feature type="chain" id="PRO_5047145639" evidence="5">
    <location>
        <begin position="27"/>
        <end position="588"/>
    </location>
</feature>
<feature type="domain" description="Plastocyanin-like" evidence="6">
    <location>
        <begin position="154"/>
        <end position="322"/>
    </location>
</feature>
<keyword evidence="5" id="KW-0732">Signal</keyword>
<evidence type="ECO:0000259" key="6">
    <source>
        <dbReference type="Pfam" id="PF00394"/>
    </source>
</evidence>
<keyword evidence="2" id="KW-0560">Oxidoreductase</keyword>
<gene>
    <name evidence="9" type="ORF">ACFOOQ_05360</name>
</gene>
<evidence type="ECO:0000256" key="3">
    <source>
        <dbReference type="ARBA" id="ARBA00023008"/>
    </source>
</evidence>
<dbReference type="PROSITE" id="PS00079">
    <property type="entry name" value="MULTICOPPER_OXIDASE1"/>
    <property type="match status" value="1"/>
</dbReference>
<dbReference type="PANTHER" id="PTHR11709:SF394">
    <property type="entry name" value="FI03373P-RELATED"/>
    <property type="match status" value="1"/>
</dbReference>
<dbReference type="CDD" id="cd13896">
    <property type="entry name" value="CuRO_3_CopA"/>
    <property type="match status" value="1"/>
</dbReference>
<dbReference type="InterPro" id="IPR006376">
    <property type="entry name" value="Cu-R_CopA"/>
</dbReference>
<keyword evidence="10" id="KW-1185">Reference proteome</keyword>
<evidence type="ECO:0000256" key="1">
    <source>
        <dbReference type="ARBA" id="ARBA00022723"/>
    </source>
</evidence>
<feature type="compositionally biased region" description="Polar residues" evidence="4">
    <location>
        <begin position="416"/>
        <end position="432"/>
    </location>
</feature>
<evidence type="ECO:0000259" key="8">
    <source>
        <dbReference type="Pfam" id="PF07732"/>
    </source>
</evidence>
<dbReference type="CDD" id="cd13874">
    <property type="entry name" value="CuRO_2_CopA"/>
    <property type="match status" value="1"/>
</dbReference>
<sequence>MRKMSLTVSILGAFLTAALLPLAGRAGTYDLTIAKTAVNVSGKPETAMTVNGQLPGPALRFKEGEDVVLNVKNDMDVDTSIHWHGIILPYTQDGVPGISFPGIKPGETFTYRFKIKQSGTYWYHSHSGLQEQAGVYGPLVIEPEKREPFRYDREYVVMLSDWSDSKPETILSNLKKQSDYYNYNQRTVGTFFSDVAKNGFSKTVDDRLAWGQMRMAPTDSADVSGYTYLVNGKNPGANWTGLFEPGERIRLRFINGSAMTYFDVRIPGLKMTVVQADGNSVQPVPVDQFRIAVAETYDVIVQPKDDRAYTIFAASMARTGYARGTLAPRDGMQAEIPPMGEPPLLTMSDMGMSMDHGSMAGMDMGNMPGMDHSAKGGGSEGSMSGMDHSKMPGMDMSNMPGMDHSKMPGMNHGGTADSSPSTDGVVTGSNYAPGSGLAPQAPQGERVLVYGDLKSVKPYAEYRAPDREIVLKLTGNMERYFWSINGKKYSEAKPIRLHYGERVRFKFVNETMMSHPMHLHGMWMQLDTGNGKFNPLKHTVNVAPGTTLSVDVPADAVGQWAFHCHLLYHMATGMFRKVIVEPQTAAVN</sequence>
<dbReference type="PROSITE" id="PS00080">
    <property type="entry name" value="MULTICOPPER_OXIDASE2"/>
    <property type="match status" value="1"/>
</dbReference>
<dbReference type="Pfam" id="PF07731">
    <property type="entry name" value="Cu-oxidase_2"/>
    <property type="match status" value="1"/>
</dbReference>
<comment type="caution">
    <text evidence="9">The sequence shown here is derived from an EMBL/GenBank/DDBJ whole genome shotgun (WGS) entry which is preliminary data.</text>
</comment>
<accession>A0ABV7VD18</accession>
<feature type="domain" description="Plastocyanin-like" evidence="8">
    <location>
        <begin position="33"/>
        <end position="145"/>
    </location>
</feature>
<dbReference type="InterPro" id="IPR011707">
    <property type="entry name" value="Cu-oxidase-like_N"/>
</dbReference>
<feature type="region of interest" description="Disordered" evidence="4">
    <location>
        <begin position="406"/>
        <end position="441"/>
    </location>
</feature>
<dbReference type="InterPro" id="IPR011706">
    <property type="entry name" value="Cu-oxidase_C"/>
</dbReference>
<dbReference type="InterPro" id="IPR034279">
    <property type="entry name" value="CuRO_3_CopA"/>
</dbReference>
<reference evidence="10" key="1">
    <citation type="journal article" date="2019" name="Int. J. Syst. Evol. Microbiol.">
        <title>The Global Catalogue of Microorganisms (GCM) 10K type strain sequencing project: providing services to taxonomists for standard genome sequencing and annotation.</title>
        <authorList>
            <consortium name="The Broad Institute Genomics Platform"/>
            <consortium name="The Broad Institute Genome Sequencing Center for Infectious Disease"/>
            <person name="Wu L."/>
            <person name="Ma J."/>
        </authorList>
    </citation>
    <scope>NUCLEOTIDE SEQUENCE [LARGE SCALE GENOMIC DNA]</scope>
    <source>
        <strain evidence="10">KCTC 42182</strain>
    </source>
</reference>
<dbReference type="InterPro" id="IPR033138">
    <property type="entry name" value="Cu_oxidase_CS"/>
</dbReference>
<dbReference type="PANTHER" id="PTHR11709">
    <property type="entry name" value="MULTI-COPPER OXIDASE"/>
    <property type="match status" value="1"/>
</dbReference>
<evidence type="ECO:0000313" key="9">
    <source>
        <dbReference type="EMBL" id="MFC3674963.1"/>
    </source>
</evidence>
<dbReference type="RefSeq" id="WP_379722630.1">
    <property type="nucleotide sequence ID" value="NZ_JBHRYJ010000001.1"/>
</dbReference>
<dbReference type="InterPro" id="IPR045087">
    <property type="entry name" value="Cu-oxidase_fam"/>
</dbReference>
<dbReference type="NCBIfam" id="TIGR01480">
    <property type="entry name" value="copper_res_A"/>
    <property type="match status" value="1"/>
</dbReference>
<dbReference type="SUPFAM" id="SSF49503">
    <property type="entry name" value="Cupredoxins"/>
    <property type="match status" value="3"/>
</dbReference>
<evidence type="ECO:0000259" key="7">
    <source>
        <dbReference type="Pfam" id="PF07731"/>
    </source>
</evidence>
<dbReference type="InterPro" id="IPR034284">
    <property type="entry name" value="CuRO_1_CopA"/>
</dbReference>
<evidence type="ECO:0000256" key="2">
    <source>
        <dbReference type="ARBA" id="ARBA00023002"/>
    </source>
</evidence>
<dbReference type="CDD" id="cd13848">
    <property type="entry name" value="CuRO_1_CopA"/>
    <property type="match status" value="1"/>
</dbReference>
<dbReference type="EMBL" id="JBHRYJ010000001">
    <property type="protein sequence ID" value="MFC3674963.1"/>
    <property type="molecule type" value="Genomic_DNA"/>
</dbReference>
<dbReference type="InterPro" id="IPR002355">
    <property type="entry name" value="Cu_oxidase_Cu_BS"/>
</dbReference>
<dbReference type="InterPro" id="IPR001117">
    <property type="entry name" value="Cu-oxidase_2nd"/>
</dbReference>
<proteinExistence type="predicted"/>
<dbReference type="Gene3D" id="2.60.40.420">
    <property type="entry name" value="Cupredoxins - blue copper proteins"/>
    <property type="match status" value="3"/>
</dbReference>
<evidence type="ECO:0000256" key="4">
    <source>
        <dbReference type="SAM" id="MobiDB-lite"/>
    </source>
</evidence>
<dbReference type="InterPro" id="IPR034282">
    <property type="entry name" value="CuRO_2_CopA"/>
</dbReference>
<protein>
    <submittedName>
        <fullName evidence="9">Copper resistance system multicopper oxidase</fullName>
    </submittedName>
</protein>
<evidence type="ECO:0000256" key="5">
    <source>
        <dbReference type="SAM" id="SignalP"/>
    </source>
</evidence>
<evidence type="ECO:0000313" key="10">
    <source>
        <dbReference type="Proteomes" id="UP001595711"/>
    </source>
</evidence>
<dbReference type="Pfam" id="PF00394">
    <property type="entry name" value="Cu-oxidase"/>
    <property type="match status" value="1"/>
</dbReference>
<organism evidence="9 10">
    <name type="scientific">Ferrovibrio xuzhouensis</name>
    <dbReference type="NCBI Taxonomy" id="1576914"/>
    <lineage>
        <taxon>Bacteria</taxon>
        <taxon>Pseudomonadati</taxon>
        <taxon>Pseudomonadota</taxon>
        <taxon>Alphaproteobacteria</taxon>
        <taxon>Rhodospirillales</taxon>
        <taxon>Rhodospirillaceae</taxon>
        <taxon>Ferrovibrio</taxon>
    </lineage>
</organism>